<proteinExistence type="predicted"/>
<comment type="caution">
    <text evidence="1">The sequence shown here is derived from an EMBL/GenBank/DDBJ whole genome shotgun (WGS) entry which is preliminary data.</text>
</comment>
<dbReference type="EMBL" id="CM056809">
    <property type="protein sequence ID" value="KAJ8649590.1"/>
    <property type="molecule type" value="Genomic_DNA"/>
</dbReference>
<keyword evidence="2" id="KW-1185">Reference proteome</keyword>
<dbReference type="Proteomes" id="UP001234297">
    <property type="component" value="Chromosome 1"/>
</dbReference>
<reference evidence="1 2" key="1">
    <citation type="journal article" date="2022" name="Hortic Res">
        <title>A haplotype resolved chromosomal level avocado genome allows analysis of novel avocado genes.</title>
        <authorList>
            <person name="Nath O."/>
            <person name="Fletcher S.J."/>
            <person name="Hayward A."/>
            <person name="Shaw L.M."/>
            <person name="Masouleh A.K."/>
            <person name="Furtado A."/>
            <person name="Henry R.J."/>
            <person name="Mitter N."/>
        </authorList>
    </citation>
    <scope>NUCLEOTIDE SEQUENCE [LARGE SCALE GENOMIC DNA]</scope>
    <source>
        <strain evidence="2">cv. Hass</strain>
    </source>
</reference>
<evidence type="ECO:0000313" key="1">
    <source>
        <dbReference type="EMBL" id="KAJ8649590.1"/>
    </source>
</evidence>
<evidence type="ECO:0000313" key="2">
    <source>
        <dbReference type="Proteomes" id="UP001234297"/>
    </source>
</evidence>
<name>A0ACC2MV91_PERAE</name>
<organism evidence="1 2">
    <name type="scientific">Persea americana</name>
    <name type="common">Avocado</name>
    <dbReference type="NCBI Taxonomy" id="3435"/>
    <lineage>
        <taxon>Eukaryota</taxon>
        <taxon>Viridiplantae</taxon>
        <taxon>Streptophyta</taxon>
        <taxon>Embryophyta</taxon>
        <taxon>Tracheophyta</taxon>
        <taxon>Spermatophyta</taxon>
        <taxon>Magnoliopsida</taxon>
        <taxon>Magnoliidae</taxon>
        <taxon>Laurales</taxon>
        <taxon>Lauraceae</taxon>
        <taxon>Persea</taxon>
    </lineage>
</organism>
<sequence length="106" mass="11580">MFMKNFIVLAGAATCSRTITAKSALGALDNVKGHGLSRIILCSDALEVVKAIMGEPDWQIYPIVCEILVCGDGFDLFRAIPFPREFNSVAHWCANGEKAGFHFFVV</sequence>
<gene>
    <name evidence="1" type="ORF">MRB53_002613</name>
</gene>
<accession>A0ACC2MV91</accession>
<protein>
    <submittedName>
        <fullName evidence="1">Uncharacterized protein</fullName>
    </submittedName>
</protein>